<feature type="binding site" evidence="11">
    <location>
        <position position="193"/>
    </location>
    <ligand>
        <name>Mn(2+)</name>
        <dbReference type="ChEBI" id="CHEBI:29035"/>
        <label>2</label>
    </ligand>
</feature>
<dbReference type="GO" id="GO:0046872">
    <property type="term" value="F:metal ion binding"/>
    <property type="evidence" value="ECO:0007669"/>
    <property type="project" value="UniProtKB-KW"/>
</dbReference>
<organism evidence="12 13">
    <name type="scientific">Agromyces albus</name>
    <dbReference type="NCBI Taxonomy" id="205332"/>
    <lineage>
        <taxon>Bacteria</taxon>
        <taxon>Bacillati</taxon>
        <taxon>Actinomycetota</taxon>
        <taxon>Actinomycetes</taxon>
        <taxon>Micrococcales</taxon>
        <taxon>Microbacteriaceae</taxon>
        <taxon>Agromyces</taxon>
    </lineage>
</organism>
<evidence type="ECO:0000256" key="3">
    <source>
        <dbReference type="ARBA" id="ARBA00008989"/>
    </source>
</evidence>
<keyword evidence="13" id="KW-1185">Reference proteome</keyword>
<dbReference type="InterPro" id="IPR004464">
    <property type="entry name" value="FBPase_class-2/SBPase"/>
</dbReference>
<gene>
    <name evidence="12" type="ORF">ESP51_17645</name>
</gene>
<keyword evidence="6 11" id="KW-0479">Metal-binding</keyword>
<comment type="similarity">
    <text evidence="3">Belongs to the FBPase class 2 family.</text>
</comment>
<evidence type="ECO:0000313" key="12">
    <source>
        <dbReference type="EMBL" id="RXZ67499.1"/>
    </source>
</evidence>
<dbReference type="GO" id="GO:0042132">
    <property type="term" value="F:fructose 1,6-bisphosphate 1-phosphatase activity"/>
    <property type="evidence" value="ECO:0007669"/>
    <property type="project" value="UniProtKB-EC"/>
</dbReference>
<evidence type="ECO:0000256" key="1">
    <source>
        <dbReference type="ARBA" id="ARBA00001273"/>
    </source>
</evidence>
<feature type="binding site" evidence="11">
    <location>
        <position position="13"/>
    </location>
    <ligand>
        <name>Mn(2+)</name>
        <dbReference type="ChEBI" id="CHEBI:29035"/>
        <label>1</label>
    </ligand>
</feature>
<evidence type="ECO:0000256" key="5">
    <source>
        <dbReference type="ARBA" id="ARBA00014392"/>
    </source>
</evidence>
<dbReference type="GO" id="GO:0005829">
    <property type="term" value="C:cytosol"/>
    <property type="evidence" value="ECO:0007669"/>
    <property type="project" value="TreeGrafter"/>
</dbReference>
<dbReference type="GO" id="GO:0030388">
    <property type="term" value="P:fructose 1,6-bisphosphate metabolic process"/>
    <property type="evidence" value="ECO:0007669"/>
    <property type="project" value="TreeGrafter"/>
</dbReference>
<dbReference type="GO" id="GO:0006094">
    <property type="term" value="P:gluconeogenesis"/>
    <property type="evidence" value="ECO:0007669"/>
    <property type="project" value="UniProtKB-UniPathway"/>
</dbReference>
<comment type="catalytic activity">
    <reaction evidence="1">
        <text>beta-D-fructose 1,6-bisphosphate + H2O = beta-D-fructose 6-phosphate + phosphate</text>
        <dbReference type="Rhea" id="RHEA:11064"/>
        <dbReference type="ChEBI" id="CHEBI:15377"/>
        <dbReference type="ChEBI" id="CHEBI:32966"/>
        <dbReference type="ChEBI" id="CHEBI:43474"/>
        <dbReference type="ChEBI" id="CHEBI:57634"/>
        <dbReference type="EC" id="3.1.3.11"/>
    </reaction>
</comment>
<comment type="caution">
    <text evidence="12">The sequence shown here is derived from an EMBL/GenBank/DDBJ whole genome shotgun (WGS) entry which is preliminary data.</text>
</comment>
<dbReference type="EMBL" id="SDPN01000047">
    <property type="protein sequence ID" value="RXZ67499.1"/>
    <property type="molecule type" value="Genomic_DNA"/>
</dbReference>
<dbReference type="AlphaFoldDB" id="A0A4Q2KS00"/>
<dbReference type="UniPathway" id="UPA00138"/>
<sequence length="283" mass="29039">RPLVGHRDPHAVDAAAVDALRAALAAVAVDGRIVAGEGEKDDAPMLHPGERFGTGAGPAIDVAVDPVDGTRLAAAGEPGAMAILAAAPRGAFLDLGPAHYLDKLVHAGPDAGLRLDLPVGENLARHAEARGLRVADLTVAVQRRQRNAALAAAVAEAGARLHEFEHGDIERIVHAVASDGSLDLLLGVGGAPEGIIEAAIVRAHDGFMLARVAPQSRREVARIARAGIDATRSWTRDELCAEPAFVAIAAVTECALEPAPAELVRVAQGPMAAGLSASAFPER</sequence>
<dbReference type="PIRSF" id="PIRSF004532">
    <property type="entry name" value="GlpX"/>
    <property type="match status" value="1"/>
</dbReference>
<dbReference type="PANTHER" id="PTHR30447">
    <property type="entry name" value="FRUCTOSE-1,6-BISPHOSPHATASE CLASS 2"/>
    <property type="match status" value="1"/>
</dbReference>
<comment type="cofactor">
    <cofactor evidence="11">
        <name>Mn(2+)</name>
        <dbReference type="ChEBI" id="CHEBI:29035"/>
    </cofactor>
</comment>
<evidence type="ECO:0000256" key="10">
    <source>
        <dbReference type="ARBA" id="ARBA00032412"/>
    </source>
</evidence>
<comment type="pathway">
    <text evidence="2">Carbohydrate biosynthesis; gluconeogenesis.</text>
</comment>
<feature type="non-terminal residue" evidence="12">
    <location>
        <position position="1"/>
    </location>
</feature>
<dbReference type="PANTHER" id="PTHR30447:SF0">
    <property type="entry name" value="FRUCTOSE-1,6-BISPHOSPHATASE 1 CLASS 2-RELATED"/>
    <property type="match status" value="1"/>
</dbReference>
<evidence type="ECO:0000256" key="9">
    <source>
        <dbReference type="ARBA" id="ARBA00023277"/>
    </source>
</evidence>
<dbReference type="EC" id="3.1.3.11" evidence="4"/>
<keyword evidence="9" id="KW-0119">Carbohydrate metabolism</keyword>
<dbReference type="OrthoDB" id="9779353at2"/>
<dbReference type="Gene3D" id="3.40.190.90">
    <property type="match status" value="1"/>
</dbReference>
<keyword evidence="7" id="KW-0378">Hydrolase</keyword>
<protein>
    <recommendedName>
        <fullName evidence="5">Fructose-1,6-bisphosphatase class 2</fullName>
        <ecNumber evidence="4">3.1.3.11</ecNumber>
    </recommendedName>
    <alternativeName>
        <fullName evidence="10">D-fructose-1,6-bisphosphate 1-phosphohydrolase class 2</fullName>
    </alternativeName>
</protein>
<evidence type="ECO:0000256" key="7">
    <source>
        <dbReference type="ARBA" id="ARBA00022801"/>
    </source>
</evidence>
<dbReference type="SUPFAM" id="SSF56655">
    <property type="entry name" value="Carbohydrate phosphatase"/>
    <property type="match status" value="1"/>
</dbReference>
<dbReference type="GO" id="GO:0006071">
    <property type="term" value="P:glycerol metabolic process"/>
    <property type="evidence" value="ECO:0007669"/>
    <property type="project" value="InterPro"/>
</dbReference>
<dbReference type="Pfam" id="PF03320">
    <property type="entry name" value="FBPase_glpX"/>
    <property type="match status" value="1"/>
</dbReference>
<evidence type="ECO:0000256" key="4">
    <source>
        <dbReference type="ARBA" id="ARBA00013093"/>
    </source>
</evidence>
<feature type="binding site" evidence="11">
    <location>
        <position position="65"/>
    </location>
    <ligand>
        <name>Mn(2+)</name>
        <dbReference type="ChEBI" id="CHEBI:29035"/>
        <label>2</label>
    </ligand>
</feature>
<keyword evidence="8 11" id="KW-0464">Manganese</keyword>
<reference evidence="12 13" key="1">
    <citation type="submission" date="2019-01" db="EMBL/GenBank/DDBJ databases">
        <title>Agromyces.</title>
        <authorList>
            <person name="Li J."/>
        </authorList>
    </citation>
    <scope>NUCLEOTIDE SEQUENCE [LARGE SCALE GENOMIC DNA]</scope>
    <source>
        <strain evidence="12 13">DSM 15934</strain>
    </source>
</reference>
<dbReference type="Gene3D" id="3.30.540.10">
    <property type="entry name" value="Fructose-1,6-Bisphosphatase, subunit A, domain 1"/>
    <property type="match status" value="1"/>
</dbReference>
<evidence type="ECO:0000313" key="13">
    <source>
        <dbReference type="Proteomes" id="UP000293865"/>
    </source>
</evidence>
<evidence type="ECO:0000256" key="6">
    <source>
        <dbReference type="ARBA" id="ARBA00022723"/>
    </source>
</evidence>
<dbReference type="RefSeq" id="WP_129522205.1">
    <property type="nucleotide sequence ID" value="NZ_SDPN01000047.1"/>
</dbReference>
<accession>A0A4Q2KS00</accession>
<feature type="binding site" evidence="11">
    <location>
        <position position="37"/>
    </location>
    <ligand>
        <name>Mn(2+)</name>
        <dbReference type="ChEBI" id="CHEBI:29035"/>
        <label>1</label>
    </ligand>
</feature>
<dbReference type="Proteomes" id="UP000293865">
    <property type="component" value="Unassembled WGS sequence"/>
</dbReference>
<name>A0A4Q2KS00_9MICO</name>
<evidence type="ECO:0000256" key="8">
    <source>
        <dbReference type="ARBA" id="ARBA00023211"/>
    </source>
</evidence>
<proteinExistence type="inferred from homology"/>
<feature type="binding site" evidence="11">
    <location>
        <position position="68"/>
    </location>
    <ligand>
        <name>Mn(2+)</name>
        <dbReference type="ChEBI" id="CHEBI:29035"/>
        <label>2</label>
    </ligand>
</feature>
<evidence type="ECO:0000256" key="2">
    <source>
        <dbReference type="ARBA" id="ARBA00004742"/>
    </source>
</evidence>
<evidence type="ECO:0000256" key="11">
    <source>
        <dbReference type="PIRSR" id="PIRSR004532-1"/>
    </source>
</evidence>